<dbReference type="Proteomes" id="UP000030671">
    <property type="component" value="Unassembled WGS sequence"/>
</dbReference>
<dbReference type="CDD" id="cd02970">
    <property type="entry name" value="PRX_like2"/>
    <property type="match status" value="1"/>
</dbReference>
<dbReference type="GeneID" id="20669517"/>
<dbReference type="PANTHER" id="PTHR28630:SF3">
    <property type="entry name" value="PEROXIREDOXIN-LIKE 2C"/>
    <property type="match status" value="1"/>
</dbReference>
<dbReference type="EMBL" id="KI925454">
    <property type="protein sequence ID" value="ETW86562.1"/>
    <property type="molecule type" value="Genomic_DNA"/>
</dbReference>
<dbReference type="OrthoDB" id="40334at2759"/>
<protein>
    <recommendedName>
        <fullName evidence="3">Alkyl hydroperoxide reductase subunit C/ Thiol specific antioxidant domain-containing protein</fullName>
    </recommendedName>
</protein>
<evidence type="ECO:0008006" key="3">
    <source>
        <dbReference type="Google" id="ProtNLM"/>
    </source>
</evidence>
<dbReference type="Gene3D" id="3.40.30.10">
    <property type="entry name" value="Glutaredoxin"/>
    <property type="match status" value="1"/>
</dbReference>
<dbReference type="RefSeq" id="XP_009540571.1">
    <property type="nucleotide sequence ID" value="XM_009542276.1"/>
</dbReference>
<dbReference type="PANTHER" id="PTHR28630">
    <property type="match status" value="1"/>
</dbReference>
<evidence type="ECO:0000313" key="2">
    <source>
        <dbReference type="Proteomes" id="UP000030671"/>
    </source>
</evidence>
<dbReference type="AlphaFoldDB" id="W4KL58"/>
<dbReference type="InParanoid" id="W4KL58"/>
<dbReference type="InterPro" id="IPR032801">
    <property type="entry name" value="PXL2A/B/C"/>
</dbReference>
<evidence type="ECO:0000313" key="1">
    <source>
        <dbReference type="EMBL" id="ETW86562.1"/>
    </source>
</evidence>
<keyword evidence="2" id="KW-1185">Reference proteome</keyword>
<dbReference type="HOGENOM" id="CLU_035338_1_1_1"/>
<dbReference type="SUPFAM" id="SSF52833">
    <property type="entry name" value="Thioredoxin-like"/>
    <property type="match status" value="1"/>
</dbReference>
<dbReference type="eggNOG" id="KOG4498">
    <property type="taxonomic scope" value="Eukaryota"/>
</dbReference>
<dbReference type="InterPro" id="IPR036249">
    <property type="entry name" value="Thioredoxin-like_sf"/>
</dbReference>
<proteinExistence type="predicted"/>
<name>W4KL58_HETIT</name>
<dbReference type="KEGG" id="hir:HETIRDRAFT_307693"/>
<reference evidence="1 2" key="1">
    <citation type="journal article" date="2012" name="New Phytol.">
        <title>Insight into trade-off between wood decay and parasitism from the genome of a fungal forest pathogen.</title>
        <authorList>
            <person name="Olson A."/>
            <person name="Aerts A."/>
            <person name="Asiegbu F."/>
            <person name="Belbahri L."/>
            <person name="Bouzid O."/>
            <person name="Broberg A."/>
            <person name="Canback B."/>
            <person name="Coutinho P.M."/>
            <person name="Cullen D."/>
            <person name="Dalman K."/>
            <person name="Deflorio G."/>
            <person name="van Diepen L.T."/>
            <person name="Dunand C."/>
            <person name="Duplessis S."/>
            <person name="Durling M."/>
            <person name="Gonthier P."/>
            <person name="Grimwood J."/>
            <person name="Fossdal C.G."/>
            <person name="Hansson D."/>
            <person name="Henrissat B."/>
            <person name="Hietala A."/>
            <person name="Himmelstrand K."/>
            <person name="Hoffmeister D."/>
            <person name="Hogberg N."/>
            <person name="James T.Y."/>
            <person name="Karlsson M."/>
            <person name="Kohler A."/>
            <person name="Kues U."/>
            <person name="Lee Y.H."/>
            <person name="Lin Y.C."/>
            <person name="Lind M."/>
            <person name="Lindquist E."/>
            <person name="Lombard V."/>
            <person name="Lucas S."/>
            <person name="Lunden K."/>
            <person name="Morin E."/>
            <person name="Murat C."/>
            <person name="Park J."/>
            <person name="Raffaello T."/>
            <person name="Rouze P."/>
            <person name="Salamov A."/>
            <person name="Schmutz J."/>
            <person name="Solheim H."/>
            <person name="Stahlberg J."/>
            <person name="Velez H."/>
            <person name="de Vries R.P."/>
            <person name="Wiebenga A."/>
            <person name="Woodward S."/>
            <person name="Yakovlev I."/>
            <person name="Garbelotto M."/>
            <person name="Martin F."/>
            <person name="Grigoriev I.V."/>
            <person name="Stenlid J."/>
        </authorList>
    </citation>
    <scope>NUCLEOTIDE SEQUENCE [LARGE SCALE GENOMIC DNA]</scope>
    <source>
        <strain evidence="1 2">TC 32-1</strain>
    </source>
</reference>
<dbReference type="Pfam" id="PF13911">
    <property type="entry name" value="AhpC-TSA_2"/>
    <property type="match status" value="1"/>
</dbReference>
<gene>
    <name evidence="1" type="ORF">HETIRDRAFT_307693</name>
</gene>
<accession>W4KL58</accession>
<organism evidence="1 2">
    <name type="scientific">Heterobasidion irregulare (strain TC 32-1)</name>
    <dbReference type="NCBI Taxonomy" id="747525"/>
    <lineage>
        <taxon>Eukaryota</taxon>
        <taxon>Fungi</taxon>
        <taxon>Dikarya</taxon>
        <taxon>Basidiomycota</taxon>
        <taxon>Agaricomycotina</taxon>
        <taxon>Agaricomycetes</taxon>
        <taxon>Russulales</taxon>
        <taxon>Bondarzewiaceae</taxon>
        <taxon>Heterobasidion</taxon>
        <taxon>Heterobasidion annosum species complex</taxon>
    </lineage>
</organism>
<sequence>MPGIEQTGSLIEANVIEEASNLEIFDVKGAQVRFGSIFENEKAVVVFIRHFFCGQYVSQLASVRQDALKDAGVKIVVVGCGEWKLIDNYKETTSFQGDIYADPTRKLYHALGMTIETLNQTPAGQEKRSYLQDGLFTNVLKSIKRGPLKNPMHIGKQGNLSQLGGEFVFGPGSQCVFSSRMQHTEDHVEVTDLMKEVGVAFP</sequence>